<name>A0A8J7HP93_9CYAN</name>
<keyword evidence="5" id="KW-0560">Oxidoreductase</keyword>
<evidence type="ECO:0000256" key="6">
    <source>
        <dbReference type="ARBA" id="ARBA00023027"/>
    </source>
</evidence>
<feature type="transmembrane region" description="Helical" evidence="8">
    <location>
        <begin position="397"/>
        <end position="418"/>
    </location>
</feature>
<gene>
    <name evidence="10" type="ORF">I8751_27670</name>
</gene>
<evidence type="ECO:0000313" key="11">
    <source>
        <dbReference type="Proteomes" id="UP000599391"/>
    </source>
</evidence>
<proteinExistence type="inferred from homology"/>
<keyword evidence="11" id="KW-1185">Reference proteome</keyword>
<keyword evidence="8" id="KW-1133">Transmembrane helix</keyword>
<keyword evidence="3" id="KW-0285">Flavoprotein</keyword>
<dbReference type="AlphaFoldDB" id="A0A8J7HP93"/>
<dbReference type="EMBL" id="JAECZB010000103">
    <property type="protein sequence ID" value="MBH8556050.1"/>
    <property type="molecule type" value="Genomic_DNA"/>
</dbReference>
<feature type="transmembrane region" description="Helical" evidence="8">
    <location>
        <begin position="368"/>
        <end position="390"/>
    </location>
</feature>
<dbReference type="PANTHER" id="PTHR43706">
    <property type="entry name" value="NADH DEHYDROGENASE"/>
    <property type="match status" value="1"/>
</dbReference>
<dbReference type="PANTHER" id="PTHR43706:SF47">
    <property type="entry name" value="EXTERNAL NADH-UBIQUINONE OXIDOREDUCTASE 1, MITOCHONDRIAL-RELATED"/>
    <property type="match status" value="1"/>
</dbReference>
<dbReference type="SUPFAM" id="SSF51905">
    <property type="entry name" value="FAD/NAD(P)-binding domain"/>
    <property type="match status" value="1"/>
</dbReference>
<comment type="caution">
    <text evidence="10">The sequence shown here is derived from an EMBL/GenBank/DDBJ whole genome shotgun (WGS) entry which is preliminary data.</text>
</comment>
<dbReference type="PRINTS" id="PR00368">
    <property type="entry name" value="FADPNR"/>
</dbReference>
<evidence type="ECO:0000256" key="4">
    <source>
        <dbReference type="ARBA" id="ARBA00022827"/>
    </source>
</evidence>
<dbReference type="Proteomes" id="UP000599391">
    <property type="component" value="Unassembled WGS sequence"/>
</dbReference>
<accession>A0A8J7HP93</accession>
<dbReference type="RefSeq" id="WP_214442252.1">
    <property type="nucleotide sequence ID" value="NZ_JAECZB010000103.1"/>
</dbReference>
<keyword evidence="6" id="KW-0520">NAD</keyword>
<organism evidence="10 11">
    <name type="scientific">Atlanticothrix silvestris CENA357</name>
    <dbReference type="NCBI Taxonomy" id="1725252"/>
    <lineage>
        <taxon>Bacteria</taxon>
        <taxon>Bacillati</taxon>
        <taxon>Cyanobacteriota</taxon>
        <taxon>Cyanophyceae</taxon>
        <taxon>Nostocales</taxon>
        <taxon>Nodulariaceae</taxon>
        <taxon>Atlanticothrix</taxon>
        <taxon>Atlanticothrix silvestris</taxon>
    </lineage>
</organism>
<evidence type="ECO:0000256" key="8">
    <source>
        <dbReference type="SAM" id="Phobius"/>
    </source>
</evidence>
<dbReference type="Gene3D" id="3.50.50.100">
    <property type="match status" value="1"/>
</dbReference>
<feature type="domain" description="FAD/NAD(P)-binding" evidence="9">
    <location>
        <begin position="5"/>
        <end position="329"/>
    </location>
</feature>
<evidence type="ECO:0000256" key="1">
    <source>
        <dbReference type="ARBA" id="ARBA00005272"/>
    </source>
</evidence>
<comment type="catalytic activity">
    <reaction evidence="7">
        <text>a quinone + NADH + H(+) = a quinol + NAD(+)</text>
        <dbReference type="Rhea" id="RHEA:46160"/>
        <dbReference type="ChEBI" id="CHEBI:15378"/>
        <dbReference type="ChEBI" id="CHEBI:24646"/>
        <dbReference type="ChEBI" id="CHEBI:57540"/>
        <dbReference type="ChEBI" id="CHEBI:57945"/>
        <dbReference type="ChEBI" id="CHEBI:132124"/>
        <dbReference type="EC" id="1.6.5.9"/>
    </reaction>
</comment>
<evidence type="ECO:0000256" key="3">
    <source>
        <dbReference type="ARBA" id="ARBA00022630"/>
    </source>
</evidence>
<dbReference type="InterPro" id="IPR045024">
    <property type="entry name" value="NDH-2"/>
</dbReference>
<comment type="similarity">
    <text evidence="1">Belongs to the NADH dehydrogenase family.</text>
</comment>
<evidence type="ECO:0000256" key="2">
    <source>
        <dbReference type="ARBA" id="ARBA00012637"/>
    </source>
</evidence>
<keyword evidence="8" id="KW-0812">Transmembrane</keyword>
<dbReference type="InterPro" id="IPR023753">
    <property type="entry name" value="FAD/NAD-binding_dom"/>
</dbReference>
<reference evidence="10 11" key="1">
    <citation type="journal article" date="2021" name="Int. J. Syst. Evol. Microbiol.">
        <title>Amazonocrinis nigriterrae gen. nov., sp. nov., Atlanticothrix silvestris gen. nov., sp. nov. and Dendronalium phyllosphericum gen. nov., sp. nov., nostocacean cyanobacteria from Brazilian environments.</title>
        <authorList>
            <person name="Alvarenga D.O."/>
            <person name="Andreote A.P.D."/>
            <person name="Branco L.H.Z."/>
            <person name="Delbaje E."/>
            <person name="Cruz R.B."/>
            <person name="Varani A.M."/>
            <person name="Fiore M.F."/>
        </authorList>
    </citation>
    <scope>NUCLEOTIDE SEQUENCE [LARGE SCALE GENOMIC DNA]</scope>
    <source>
        <strain evidence="10 11">CENA357</strain>
    </source>
</reference>
<dbReference type="EC" id="1.6.5.9" evidence="2"/>
<keyword evidence="8" id="KW-0472">Membrane</keyword>
<protein>
    <recommendedName>
        <fullName evidence="2">NADH:ubiquinone reductase (non-electrogenic)</fullName>
        <ecNumber evidence="2">1.6.5.9</ecNumber>
    </recommendedName>
</protein>
<evidence type="ECO:0000256" key="7">
    <source>
        <dbReference type="ARBA" id="ARBA00047599"/>
    </source>
</evidence>
<evidence type="ECO:0000313" key="10">
    <source>
        <dbReference type="EMBL" id="MBH8556050.1"/>
    </source>
</evidence>
<evidence type="ECO:0000259" key="9">
    <source>
        <dbReference type="Pfam" id="PF07992"/>
    </source>
</evidence>
<keyword evidence="4" id="KW-0274">FAD</keyword>
<evidence type="ECO:0000256" key="5">
    <source>
        <dbReference type="ARBA" id="ARBA00023002"/>
    </source>
</evidence>
<dbReference type="InterPro" id="IPR036188">
    <property type="entry name" value="FAD/NAD-bd_sf"/>
</dbReference>
<dbReference type="GO" id="GO:0050136">
    <property type="term" value="F:NADH dehydrogenase (quinone) (non-electrogenic) activity"/>
    <property type="evidence" value="ECO:0007669"/>
    <property type="project" value="UniProtKB-EC"/>
</dbReference>
<dbReference type="PRINTS" id="PR00411">
    <property type="entry name" value="PNDRDTASEI"/>
</dbReference>
<sequence length="420" mass="46744">MKSPRVVIVGAGFGGLQAAQSLANSGADVLLIDRNNYHTFVPLLYQVATAQLEPEHIAYPIRKILRRFSWKRPNQKPKLRFLMAEVERIDFSAQVVESDNCAIAYDFLVLATGSQTQFLEVPGAATYAFPMRTLEEAVTLRNQIIACLEQAVQASDPLQRQQLLTFTIVGGGPTGVEMAGALVEMLRGKLRWDYPTLDLRQVRLILVQSGDRLLTDLPKKLGIYTHKRLRQLGVQIYLQTKVSQVTPESVHFQNNQVVPSATVIWTAGLEANSPEISEDLSSAKKGKLLVQPTLQLLEQHNVYVIGDLAYVENNGKPLNGVAPEALQQGVAVASNIKRQIRGKAPQPFNYFNKGRLAIIGCYSGVGKIGVFAFTGFLAWLMWLGVHLVYLPGWRSRLLVLLTWLYTYLLGDRAVRLILPR</sequence>
<dbReference type="Pfam" id="PF07992">
    <property type="entry name" value="Pyr_redox_2"/>
    <property type="match status" value="1"/>
</dbReference>